<dbReference type="Gramene" id="mRNA:HanXRQr2_Chr12g0529561">
    <property type="protein sequence ID" value="mRNA:HanXRQr2_Chr12g0529561"/>
    <property type="gene ID" value="HanXRQr2_Chr12g0529561"/>
</dbReference>
<dbReference type="InterPro" id="IPR055503">
    <property type="entry name" value="DUF7075"/>
</dbReference>
<accession>A0A251SKJ3</accession>
<dbReference type="PANTHER" id="PTHR31469">
    <property type="entry name" value="OS07G0633600 PROTEIN"/>
    <property type="match status" value="1"/>
</dbReference>
<evidence type="ECO:0000313" key="3">
    <source>
        <dbReference type="EMBL" id="OTF99386.1"/>
    </source>
</evidence>
<dbReference type="InParanoid" id="A0A251SKJ3"/>
<evidence type="ECO:0000259" key="1">
    <source>
        <dbReference type="Pfam" id="PF23272"/>
    </source>
</evidence>
<evidence type="ECO:0000313" key="4">
    <source>
        <dbReference type="Proteomes" id="UP000215914"/>
    </source>
</evidence>
<dbReference type="PANTHER" id="PTHR31469:SF2">
    <property type="entry name" value="EXPRESSED PROTEIN"/>
    <property type="match status" value="1"/>
</dbReference>
<dbReference type="Proteomes" id="UP000215914">
    <property type="component" value="Chromosome 14"/>
</dbReference>
<dbReference type="Pfam" id="PF23272">
    <property type="entry name" value="DUF7075"/>
    <property type="match status" value="1"/>
</dbReference>
<gene>
    <name evidence="3" type="ORF">HannXRQ_Chr14g0456041</name>
    <name evidence="2" type="ORF">HanXRQr2_Chr12g0529561</name>
</gene>
<dbReference type="AlphaFoldDB" id="A0A251SKJ3"/>
<feature type="domain" description="DUF7075" evidence="1">
    <location>
        <begin position="82"/>
        <end position="118"/>
    </location>
</feature>
<reference evidence="2" key="3">
    <citation type="submission" date="2020-06" db="EMBL/GenBank/DDBJ databases">
        <title>Helianthus annuus Genome sequencing and assembly Release 2.</title>
        <authorList>
            <person name="Gouzy J."/>
            <person name="Langlade N."/>
            <person name="Munos S."/>
        </authorList>
    </citation>
    <scope>NUCLEOTIDE SEQUENCE</scope>
    <source>
        <tissue evidence="2">Leaves</tissue>
    </source>
</reference>
<keyword evidence="4" id="KW-1185">Reference proteome</keyword>
<proteinExistence type="predicted"/>
<dbReference type="EMBL" id="MNCJ02000327">
    <property type="protein sequence ID" value="KAF5776914.1"/>
    <property type="molecule type" value="Genomic_DNA"/>
</dbReference>
<organism evidence="3 4">
    <name type="scientific">Helianthus annuus</name>
    <name type="common">Common sunflower</name>
    <dbReference type="NCBI Taxonomy" id="4232"/>
    <lineage>
        <taxon>Eukaryota</taxon>
        <taxon>Viridiplantae</taxon>
        <taxon>Streptophyta</taxon>
        <taxon>Embryophyta</taxon>
        <taxon>Tracheophyta</taxon>
        <taxon>Spermatophyta</taxon>
        <taxon>Magnoliopsida</taxon>
        <taxon>eudicotyledons</taxon>
        <taxon>Gunneridae</taxon>
        <taxon>Pentapetalae</taxon>
        <taxon>asterids</taxon>
        <taxon>campanulids</taxon>
        <taxon>Asterales</taxon>
        <taxon>Asteraceae</taxon>
        <taxon>Asteroideae</taxon>
        <taxon>Heliantheae alliance</taxon>
        <taxon>Heliantheae</taxon>
        <taxon>Helianthus</taxon>
    </lineage>
</organism>
<name>A0A251SKJ3_HELAN</name>
<sequence>MMKTMVVVLLRSGGGDKIRVPRQFLSSGKAPTKLGNVPTIIFWMYVPDTTSVFSKDFAQALGAIDMEVILYWIGSIPGITPMKMAGVKDMLIMRKLGSVEPDNYWYRVCEGEAESVIQRPWHLRCKCRRKTDIVSAITAKTEGPSHIRRCWIIWCF</sequence>
<evidence type="ECO:0000313" key="2">
    <source>
        <dbReference type="EMBL" id="KAF5776914.1"/>
    </source>
</evidence>
<dbReference type="EMBL" id="CM007903">
    <property type="protein sequence ID" value="OTF99386.1"/>
    <property type="molecule type" value="Genomic_DNA"/>
</dbReference>
<reference evidence="2 4" key="1">
    <citation type="journal article" date="2017" name="Nature">
        <title>The sunflower genome provides insights into oil metabolism, flowering and Asterid evolution.</title>
        <authorList>
            <person name="Badouin H."/>
            <person name="Gouzy J."/>
            <person name="Grassa C.J."/>
            <person name="Murat F."/>
            <person name="Staton S.E."/>
            <person name="Cottret L."/>
            <person name="Lelandais-Briere C."/>
            <person name="Owens G.L."/>
            <person name="Carrere S."/>
            <person name="Mayjonade B."/>
            <person name="Legrand L."/>
            <person name="Gill N."/>
            <person name="Kane N.C."/>
            <person name="Bowers J.E."/>
            <person name="Hubner S."/>
            <person name="Bellec A."/>
            <person name="Berard A."/>
            <person name="Berges H."/>
            <person name="Blanchet N."/>
            <person name="Boniface M.C."/>
            <person name="Brunel D."/>
            <person name="Catrice O."/>
            <person name="Chaidir N."/>
            <person name="Claudel C."/>
            <person name="Donnadieu C."/>
            <person name="Faraut T."/>
            <person name="Fievet G."/>
            <person name="Helmstetter N."/>
            <person name="King M."/>
            <person name="Knapp S.J."/>
            <person name="Lai Z."/>
            <person name="Le Paslier M.C."/>
            <person name="Lippi Y."/>
            <person name="Lorenzon L."/>
            <person name="Mandel J.R."/>
            <person name="Marage G."/>
            <person name="Marchand G."/>
            <person name="Marquand E."/>
            <person name="Bret-Mestries E."/>
            <person name="Morien E."/>
            <person name="Nambeesan S."/>
            <person name="Nguyen T."/>
            <person name="Pegot-Espagnet P."/>
            <person name="Pouilly N."/>
            <person name="Raftis F."/>
            <person name="Sallet E."/>
            <person name="Schiex T."/>
            <person name="Thomas J."/>
            <person name="Vandecasteele C."/>
            <person name="Vares D."/>
            <person name="Vear F."/>
            <person name="Vautrin S."/>
            <person name="Crespi M."/>
            <person name="Mangin B."/>
            <person name="Burke J.M."/>
            <person name="Salse J."/>
            <person name="Munos S."/>
            <person name="Vincourt P."/>
            <person name="Rieseberg L.H."/>
            <person name="Langlade N.B."/>
        </authorList>
    </citation>
    <scope>NUCLEOTIDE SEQUENCE [LARGE SCALE GENOMIC DNA]</scope>
    <source>
        <strain evidence="4">cv. SF193</strain>
        <tissue evidence="2">Leaves</tissue>
    </source>
</reference>
<protein>
    <recommendedName>
        <fullName evidence="1">DUF7075 domain-containing protein</fullName>
    </recommendedName>
</protein>
<reference evidence="3" key="2">
    <citation type="submission" date="2017-02" db="EMBL/GenBank/DDBJ databases">
        <title>Sunflower complete genome.</title>
        <authorList>
            <person name="Langlade N."/>
            <person name="Munos S."/>
        </authorList>
    </citation>
    <scope>NUCLEOTIDE SEQUENCE [LARGE SCALE GENOMIC DNA]</scope>
    <source>
        <tissue evidence="3">Leaves</tissue>
    </source>
</reference>